<dbReference type="GO" id="GO:0005524">
    <property type="term" value="F:ATP binding"/>
    <property type="evidence" value="ECO:0007669"/>
    <property type="project" value="UniProtKB-KW"/>
</dbReference>
<dbReference type="STRING" id="1841861.GCA_900157365_01048"/>
<evidence type="ECO:0000256" key="3">
    <source>
        <dbReference type="ARBA" id="ARBA00022777"/>
    </source>
</evidence>
<organism evidence="7 8">
    <name type="scientific">Mycobacterium numidiamassiliense</name>
    <dbReference type="NCBI Taxonomy" id="1841861"/>
    <lineage>
        <taxon>Bacteria</taxon>
        <taxon>Bacillati</taxon>
        <taxon>Actinomycetota</taxon>
        <taxon>Actinomycetes</taxon>
        <taxon>Mycobacteriales</taxon>
        <taxon>Mycobacteriaceae</taxon>
        <taxon>Mycobacterium</taxon>
    </lineage>
</organism>
<dbReference type="CDD" id="cd14014">
    <property type="entry name" value="STKc_PknB_like"/>
    <property type="match status" value="1"/>
</dbReference>
<dbReference type="PANTHER" id="PTHR43289:SF33">
    <property type="entry name" value="SERINE_THREONINE KINASE 31"/>
    <property type="match status" value="1"/>
</dbReference>
<keyword evidence="5" id="KW-0812">Transmembrane</keyword>
<protein>
    <submittedName>
        <fullName evidence="7">Protein kinase</fullName>
    </submittedName>
</protein>
<dbReference type="Pfam" id="PF00069">
    <property type="entry name" value="Pkinase"/>
    <property type="match status" value="1"/>
</dbReference>
<keyword evidence="3 7" id="KW-0418">Kinase</keyword>
<evidence type="ECO:0000313" key="8">
    <source>
        <dbReference type="Proteomes" id="UP000240424"/>
    </source>
</evidence>
<dbReference type="AlphaFoldDB" id="A0A2U3P9U3"/>
<evidence type="ECO:0000259" key="6">
    <source>
        <dbReference type="PROSITE" id="PS50011"/>
    </source>
</evidence>
<dbReference type="Gene3D" id="3.30.200.20">
    <property type="entry name" value="Phosphorylase Kinase, domain 1"/>
    <property type="match status" value="1"/>
</dbReference>
<evidence type="ECO:0000256" key="2">
    <source>
        <dbReference type="ARBA" id="ARBA00022741"/>
    </source>
</evidence>
<dbReference type="InterPro" id="IPR011009">
    <property type="entry name" value="Kinase-like_dom_sf"/>
</dbReference>
<name>A0A2U3P9U3_9MYCO</name>
<dbReference type="SUPFAM" id="SSF56112">
    <property type="entry name" value="Protein kinase-like (PK-like)"/>
    <property type="match status" value="1"/>
</dbReference>
<keyword evidence="2" id="KW-0547">Nucleotide-binding</keyword>
<dbReference type="RefSeq" id="WP_077079319.1">
    <property type="nucleotide sequence ID" value="NZ_FUEZ01000004.1"/>
</dbReference>
<reference evidence="7 8" key="1">
    <citation type="submission" date="2017-01" db="EMBL/GenBank/DDBJ databases">
        <authorList>
            <consortium name="Urmite Genomes"/>
        </authorList>
    </citation>
    <scope>NUCLEOTIDE SEQUENCE [LARGE SCALE GENOMIC DNA]</scope>
    <source>
        <strain evidence="7 8">AB215</strain>
    </source>
</reference>
<dbReference type="Gene3D" id="1.10.510.10">
    <property type="entry name" value="Transferase(Phosphotransferase) domain 1"/>
    <property type="match status" value="1"/>
</dbReference>
<dbReference type="InterPro" id="IPR000719">
    <property type="entry name" value="Prot_kinase_dom"/>
</dbReference>
<accession>A0A2U3P9U3</accession>
<evidence type="ECO:0000313" key="7">
    <source>
        <dbReference type="EMBL" id="SPM40528.1"/>
    </source>
</evidence>
<keyword evidence="1" id="KW-0808">Transferase</keyword>
<feature type="domain" description="Protein kinase" evidence="6">
    <location>
        <begin position="5"/>
        <end position="249"/>
    </location>
</feature>
<keyword evidence="5" id="KW-1133">Transmembrane helix</keyword>
<proteinExistence type="predicted"/>
<evidence type="ECO:0000256" key="1">
    <source>
        <dbReference type="ARBA" id="ARBA00022679"/>
    </source>
</evidence>
<dbReference type="GO" id="GO:0004674">
    <property type="term" value="F:protein serine/threonine kinase activity"/>
    <property type="evidence" value="ECO:0007669"/>
    <property type="project" value="TreeGrafter"/>
</dbReference>
<dbReference type="InterPro" id="IPR008266">
    <property type="entry name" value="Tyr_kinase_AS"/>
</dbReference>
<dbReference type="PANTHER" id="PTHR43289">
    <property type="entry name" value="MITOGEN-ACTIVATED PROTEIN KINASE KINASE KINASE 20-RELATED"/>
    <property type="match status" value="1"/>
</dbReference>
<keyword evidence="5" id="KW-0472">Membrane</keyword>
<gene>
    <name evidence="7" type="ORF">MNAB215_2729</name>
</gene>
<evidence type="ECO:0000256" key="4">
    <source>
        <dbReference type="ARBA" id="ARBA00022840"/>
    </source>
</evidence>
<evidence type="ECO:0000256" key="5">
    <source>
        <dbReference type="SAM" id="Phobius"/>
    </source>
</evidence>
<feature type="transmembrane region" description="Helical" evidence="5">
    <location>
        <begin position="308"/>
        <end position="329"/>
    </location>
</feature>
<dbReference type="EMBL" id="FUEZ01000004">
    <property type="protein sequence ID" value="SPM40528.1"/>
    <property type="molecule type" value="Genomic_DNA"/>
</dbReference>
<dbReference type="PROSITE" id="PS00109">
    <property type="entry name" value="PROTEIN_KINASE_TYR"/>
    <property type="match status" value="1"/>
</dbReference>
<sequence length="470" mass="47781">MIGGYERVGVVARGAHSTIWKGFDPGLKREVALKQLSGSGAGEAARREAAALAGLRHPNILSVYDVLEDAEGVWLIEQWITGAPLSAVLAVTGKLRAIDALALVHGALHGLSYAHGRDVIHGDITPANILIDQSGTPMLVDFGLAVSPGHLSLGGTPGYMAPEAAAGQPVDKRSDVYSSCVVLAELLKGARLFTTASSLALTREQATAAPQLGGIEAPVAAVLSTGLHPRPDDRPTDAETLLTRLEAAIEETHGRRWLAAAGLGAIGSTAATVAAGTTLTGTASAATTTGAGAAAAKPGTIILTRGKVIGVAAATAAAVIALVIALILLRPEPPHPTAAQTTTPPPAAGAAPLAQPTFSGTYLFHYLSSVCSGRTTTPWPDGPLTITQQGNTIHIGVGGPGGINGPLNADGSFVATGTFPDQGYSYTATWRGVFATEGGRTVIRDGEWTEDGSAMGPGGYCHDTFTATKQ</sequence>
<keyword evidence="8" id="KW-1185">Reference proteome</keyword>
<dbReference type="PROSITE" id="PS50011">
    <property type="entry name" value="PROTEIN_KINASE_DOM"/>
    <property type="match status" value="1"/>
</dbReference>
<keyword evidence="4" id="KW-0067">ATP-binding</keyword>
<dbReference type="Proteomes" id="UP000240424">
    <property type="component" value="Unassembled WGS sequence"/>
</dbReference>